<accession>A0A9N8HQD9</accession>
<proteinExistence type="predicted"/>
<evidence type="ECO:0000313" key="2">
    <source>
        <dbReference type="EMBL" id="CAB9521322.1"/>
    </source>
</evidence>
<gene>
    <name evidence="2" type="ORF">SEMRO_1185_G250210.1</name>
</gene>
<evidence type="ECO:0008006" key="4">
    <source>
        <dbReference type="Google" id="ProtNLM"/>
    </source>
</evidence>
<evidence type="ECO:0000313" key="3">
    <source>
        <dbReference type="Proteomes" id="UP001153069"/>
    </source>
</evidence>
<feature type="region of interest" description="Disordered" evidence="1">
    <location>
        <begin position="34"/>
        <end position="61"/>
    </location>
</feature>
<dbReference type="AlphaFoldDB" id="A0A9N8HQD9"/>
<reference evidence="2" key="1">
    <citation type="submission" date="2020-06" db="EMBL/GenBank/DDBJ databases">
        <authorList>
            <consortium name="Plant Systems Biology data submission"/>
        </authorList>
    </citation>
    <scope>NUCLEOTIDE SEQUENCE</scope>
    <source>
        <strain evidence="2">D6</strain>
    </source>
</reference>
<feature type="compositionally biased region" description="Basic and acidic residues" evidence="1">
    <location>
        <begin position="46"/>
        <end position="57"/>
    </location>
</feature>
<feature type="region of interest" description="Disordered" evidence="1">
    <location>
        <begin position="622"/>
        <end position="646"/>
    </location>
</feature>
<comment type="caution">
    <text evidence="2">The sequence shown here is derived from an EMBL/GenBank/DDBJ whole genome shotgun (WGS) entry which is preliminary data.</text>
</comment>
<protein>
    <recommendedName>
        <fullName evidence="4">PA14 domain-containing protein</fullName>
    </recommendedName>
</protein>
<dbReference type="EMBL" id="CAICTM010001183">
    <property type="protein sequence ID" value="CAB9521322.1"/>
    <property type="molecule type" value="Genomic_DNA"/>
</dbReference>
<sequence>MTSSVEDTACSKSTETTWSKSTRNLSEFYASDHPWSGAHRRRRKKNDVMKEKGEPKDLASISSAKSSHATISSSGTGTLGPLLLFEAFYYNDFTLVHSENVTRPSLHYAGDEWYGIPAENFSGYWSATVPVSAPQLLIMEFDYGDFVNLTVQVSQVIPPIVTIASFTNPQSEAVSLEQPGEYWLEIILHNPLYFVEWNSYLDLLSGNRNGGRPYLTLEQASEKLVNLKAIGPQTYIVHVRVDGSSDPYNELVILLDAASNQDSTTTPHDSIVLILETTKSVNWRVEMTDTINTNNNLLLPIHAIVYGSREPATSLQVNLDDYYQFPIPTFVIGNDNYNNNGGISSDGSWILEELTGGRPADLYVDRHDQNAIRISLPSSSMDNTPQQQPSDLGYDLSTFDARYYDGTTLVREESGLARPAMNYPWDDFYGITSEDFRAIWNATLVVLTDHAQFLDIEFSLSWSTVTLEINGQRQVLGQNDDSTLVEFEQGRVHEIIVEYENNWHTVGFNSFFGKRQWWTLDEATTRIDDNQLIDPVTTYIVHVHYYESDDLYQEILVLIDPPLLLGDQYQSIFLILESYNSINWRIENPTDFAVDAIVFGSYEPATSVEMSTTETPVFAISDGLTGTESNDSDGQIRSLTGGRDPHRTFTGYATNSVRVS</sequence>
<keyword evidence="3" id="KW-1185">Reference proteome</keyword>
<name>A0A9N8HQD9_9STRA</name>
<feature type="compositionally biased region" description="Polar residues" evidence="1">
    <location>
        <begin position="624"/>
        <end position="638"/>
    </location>
</feature>
<dbReference type="Proteomes" id="UP001153069">
    <property type="component" value="Unassembled WGS sequence"/>
</dbReference>
<organism evidence="2 3">
    <name type="scientific">Seminavis robusta</name>
    <dbReference type="NCBI Taxonomy" id="568900"/>
    <lineage>
        <taxon>Eukaryota</taxon>
        <taxon>Sar</taxon>
        <taxon>Stramenopiles</taxon>
        <taxon>Ochrophyta</taxon>
        <taxon>Bacillariophyta</taxon>
        <taxon>Bacillariophyceae</taxon>
        <taxon>Bacillariophycidae</taxon>
        <taxon>Naviculales</taxon>
        <taxon>Naviculaceae</taxon>
        <taxon>Seminavis</taxon>
    </lineage>
</organism>
<evidence type="ECO:0000256" key="1">
    <source>
        <dbReference type="SAM" id="MobiDB-lite"/>
    </source>
</evidence>